<dbReference type="InterPro" id="IPR036388">
    <property type="entry name" value="WH-like_DNA-bd_sf"/>
</dbReference>
<feature type="region of interest" description="Disordered" evidence="4">
    <location>
        <begin position="356"/>
        <end position="449"/>
    </location>
</feature>
<dbReference type="GO" id="GO:0045727">
    <property type="term" value="P:positive regulation of translation"/>
    <property type="evidence" value="ECO:0007669"/>
    <property type="project" value="TreeGrafter"/>
</dbReference>
<feature type="compositionally biased region" description="Basic and acidic residues" evidence="4">
    <location>
        <begin position="15"/>
        <end position="29"/>
    </location>
</feature>
<feature type="region of interest" description="Disordered" evidence="4">
    <location>
        <begin position="607"/>
        <end position="678"/>
    </location>
</feature>
<protein>
    <recommendedName>
        <fullName evidence="5">HTH La-type RNA-binding domain-containing protein</fullName>
    </recommendedName>
</protein>
<dbReference type="PANTHER" id="PTHR22792:SF51">
    <property type="entry name" value="LA-RELATED PROTEIN 1"/>
    <property type="match status" value="1"/>
</dbReference>
<evidence type="ECO:0000256" key="4">
    <source>
        <dbReference type="SAM" id="MobiDB-lite"/>
    </source>
</evidence>
<comment type="similarity">
    <text evidence="2">Belongs to the LARP family.</text>
</comment>
<reference evidence="7" key="1">
    <citation type="journal article" date="2018" name="PLoS ONE">
        <title>Chinook salmon (Oncorhynchus tshawytscha) genome and transcriptome.</title>
        <authorList>
            <person name="Christensen K.A."/>
            <person name="Leong J.S."/>
            <person name="Sakhrani D."/>
            <person name="Biagi C.A."/>
            <person name="Minkley D.R."/>
            <person name="Withler R.E."/>
            <person name="Rondeau E.B."/>
            <person name="Koop B.F."/>
            <person name="Devlin R.H."/>
        </authorList>
    </citation>
    <scope>NUCLEOTIDE SEQUENCE [LARGE SCALE GENOMIC DNA]</scope>
</reference>
<organism evidence="6 7">
    <name type="scientific">Oncorhynchus tshawytscha</name>
    <name type="common">Chinook salmon</name>
    <name type="synonym">Salmo tshawytscha</name>
    <dbReference type="NCBI Taxonomy" id="74940"/>
    <lineage>
        <taxon>Eukaryota</taxon>
        <taxon>Metazoa</taxon>
        <taxon>Chordata</taxon>
        <taxon>Craniata</taxon>
        <taxon>Vertebrata</taxon>
        <taxon>Euteleostomi</taxon>
        <taxon>Actinopterygii</taxon>
        <taxon>Neopterygii</taxon>
        <taxon>Teleostei</taxon>
        <taxon>Protacanthopterygii</taxon>
        <taxon>Salmoniformes</taxon>
        <taxon>Salmonidae</taxon>
        <taxon>Salmoninae</taxon>
        <taxon>Oncorhynchus</taxon>
    </lineage>
</organism>
<feature type="domain" description="HTH La-type RNA-binding" evidence="5">
    <location>
        <begin position="242"/>
        <end position="332"/>
    </location>
</feature>
<feature type="region of interest" description="Disordered" evidence="4">
    <location>
        <begin position="61"/>
        <end position="94"/>
    </location>
</feature>
<dbReference type="Pfam" id="PF05383">
    <property type="entry name" value="La"/>
    <property type="match status" value="1"/>
</dbReference>
<dbReference type="PANTHER" id="PTHR22792">
    <property type="entry name" value="LUPUS LA PROTEIN-RELATED"/>
    <property type="match status" value="1"/>
</dbReference>
<reference evidence="6" key="3">
    <citation type="submission" date="2025-09" db="UniProtKB">
        <authorList>
            <consortium name="Ensembl"/>
        </authorList>
    </citation>
    <scope>IDENTIFICATION</scope>
</reference>
<dbReference type="SMART" id="SM00684">
    <property type="entry name" value="DM15"/>
    <property type="match status" value="3"/>
</dbReference>
<reference evidence="6" key="2">
    <citation type="submission" date="2025-08" db="UniProtKB">
        <authorList>
            <consortium name="Ensembl"/>
        </authorList>
    </citation>
    <scope>IDENTIFICATION</scope>
</reference>
<dbReference type="InterPro" id="IPR045180">
    <property type="entry name" value="La_dom_prot"/>
</dbReference>
<dbReference type="PROSITE" id="PS50961">
    <property type="entry name" value="HTH_LA"/>
    <property type="match status" value="1"/>
</dbReference>
<dbReference type="InterPro" id="IPR006607">
    <property type="entry name" value="DM15"/>
</dbReference>
<dbReference type="GO" id="GO:0048255">
    <property type="term" value="P:mRNA stabilization"/>
    <property type="evidence" value="ECO:0007669"/>
    <property type="project" value="InterPro"/>
</dbReference>
<dbReference type="GO" id="GO:0010494">
    <property type="term" value="C:cytoplasmic stress granule"/>
    <property type="evidence" value="ECO:0007669"/>
    <property type="project" value="TreeGrafter"/>
</dbReference>
<feature type="compositionally biased region" description="Polar residues" evidence="4">
    <location>
        <begin position="1"/>
        <end position="10"/>
    </location>
</feature>
<feature type="compositionally biased region" description="Pro residues" evidence="4">
    <location>
        <begin position="421"/>
        <end position="431"/>
    </location>
</feature>
<dbReference type="GO" id="GO:0000339">
    <property type="term" value="F:RNA cap binding"/>
    <property type="evidence" value="ECO:0007669"/>
    <property type="project" value="InterPro"/>
</dbReference>
<dbReference type="FunFam" id="1.10.10.10:FF:000131">
    <property type="entry name" value="la-related protein 1B isoform X2"/>
    <property type="match status" value="1"/>
</dbReference>
<accession>A0AAZ3PGN9</accession>
<dbReference type="InterPro" id="IPR006630">
    <property type="entry name" value="La_HTH"/>
</dbReference>
<dbReference type="SMART" id="SM00715">
    <property type="entry name" value="LA"/>
    <property type="match status" value="1"/>
</dbReference>
<dbReference type="Proteomes" id="UP000694402">
    <property type="component" value="Unassembled WGS sequence"/>
</dbReference>
<dbReference type="AlphaFoldDB" id="A0AAZ3PGN9"/>
<keyword evidence="7" id="KW-1185">Reference proteome</keyword>
<dbReference type="Gene3D" id="1.10.10.10">
    <property type="entry name" value="Winged helix-like DNA-binding domain superfamily/Winged helix DNA-binding domain"/>
    <property type="match status" value="1"/>
</dbReference>
<gene>
    <name evidence="6" type="primary">LARP1</name>
</gene>
<evidence type="ECO:0000313" key="6">
    <source>
        <dbReference type="Ensembl" id="ENSOTSP00005115796.1"/>
    </source>
</evidence>
<evidence type="ECO:0000259" key="5">
    <source>
        <dbReference type="PROSITE" id="PS50961"/>
    </source>
</evidence>
<evidence type="ECO:0000256" key="2">
    <source>
        <dbReference type="ARBA" id="ARBA00061352"/>
    </source>
</evidence>
<evidence type="ECO:0000313" key="7">
    <source>
        <dbReference type="Proteomes" id="UP000694402"/>
    </source>
</evidence>
<feature type="compositionally biased region" description="Polar residues" evidence="4">
    <location>
        <begin position="610"/>
        <end position="626"/>
    </location>
</feature>
<evidence type="ECO:0000256" key="3">
    <source>
        <dbReference type="PROSITE-ProRule" id="PRU00332"/>
    </source>
</evidence>
<feature type="region of interest" description="Disordered" evidence="4">
    <location>
        <begin position="158"/>
        <end position="202"/>
    </location>
</feature>
<dbReference type="GO" id="GO:0005829">
    <property type="term" value="C:cytosol"/>
    <property type="evidence" value="ECO:0007669"/>
    <property type="project" value="TreeGrafter"/>
</dbReference>
<dbReference type="SUPFAM" id="SSF46785">
    <property type="entry name" value="Winged helix' DNA-binding domain"/>
    <property type="match status" value="1"/>
</dbReference>
<feature type="region of interest" description="Disordered" evidence="4">
    <location>
        <begin position="1"/>
        <end position="29"/>
    </location>
</feature>
<feature type="region of interest" description="Disordered" evidence="4">
    <location>
        <begin position="35"/>
        <end position="54"/>
    </location>
</feature>
<feature type="region of interest" description="Disordered" evidence="4">
    <location>
        <begin position="890"/>
        <end position="918"/>
    </location>
</feature>
<feature type="compositionally biased region" description="Basic residues" evidence="4">
    <location>
        <begin position="892"/>
        <end position="910"/>
    </location>
</feature>
<dbReference type="Ensembl" id="ENSOTST00005188605.1">
    <property type="protein sequence ID" value="ENSOTSP00005115796.1"/>
    <property type="gene ID" value="ENSOTSG00005065010.1"/>
</dbReference>
<dbReference type="GeneTree" id="ENSGT00940000159577"/>
<evidence type="ECO:0000256" key="1">
    <source>
        <dbReference type="ARBA" id="ARBA00022884"/>
    </source>
</evidence>
<proteinExistence type="inferred from homology"/>
<sequence length="918" mass="105425">MATQVETLLPNNPLIKEEEHGHASKTIQHGEDCLEKGAKQTGVADDGSNMKADNTELVGVAMKEQNSKQAKEESNNQEKDILDQEKHTTGQTEDYVKCSKKEFAEAPPPKVNPWTQKMNAVTVVNVNGQAHHGLYSSHNTFFCVCVCVVTTAPKKPVVKKEWKEKRDTNEESKENQKAKSDDSGEEKNGDDDSQKNGQKKKGHYDYHYGYKAYDGKDGAYGQKFGAPVTYYYDNMSSNDLYSVDQDLLKDYIKRQIEYYFSLDNLERDFFLRRKMDQEGFLSLGLVASFHRVQALTTDVNLIIESLKGSKEVEIIEMKIRRKVEPEKWPLPGLSMGPDHNQVDLTQLIHCPEFVPRQTPAEGSTRASMQPKVEQDVSNLKSMSKGLSASLPDLDSESWIEVKKRPRPSPARPKKEEAVSPVPQPGPSPIPSVSPAQASATGAKEEQDEPEELDFMFDEEMEQIDGRRNTFTDWSDDDSDCEIADNDVNKILIVTQTPPYLRKHPGGDRTGHHTSRSKLTNELVKVINDGLYYYEADLWDDNYEPEYATIKQEVENFKKVHLISREEFDCLTPEPPVDPNQEVPPGPPKPQQIPVDALANKLFGAPEPSTIARSLPTTVPDSPNYRSARTPRTPRTPHRKDPPMTPRFYPVVKESRPVDAMTPRKRKTRHSSNPPMECHVGWVMDSREHRSRTASVSPSEGTPALGGIGCTPQSLPKFQHPSHELLKENGFTQHVYHKYRRRCLNERKRLGIGQSQEMNTLFRFWSFFLRDHFNRKMYEEFRQLVVEDGKEGYRYGLECLFRYYSYGLERKFRPDIFKDFQEETMKDYEAGQLYGLEKFWAFLKYSKNKNMEIDPKLQECLSKFKRLEDFRIDVSREICFTAKAPQTIVRSPPSHRKIQPFSQPKRRVTKSTHREKMNY</sequence>
<dbReference type="InterPro" id="IPR036390">
    <property type="entry name" value="WH_DNA-bd_sf"/>
</dbReference>
<keyword evidence="1 3" id="KW-0694">RNA-binding</keyword>
<dbReference type="Pfam" id="PF21071">
    <property type="entry name" value="LARP1_HEAT"/>
    <property type="match status" value="1"/>
</dbReference>
<feature type="compositionally biased region" description="Basic and acidic residues" evidence="4">
    <location>
        <begin position="158"/>
        <end position="194"/>
    </location>
</feature>
<feature type="compositionally biased region" description="Polar residues" evidence="4">
    <location>
        <begin position="375"/>
        <end position="386"/>
    </location>
</feature>
<name>A0AAZ3PGN9_ONCTS</name>
<feature type="compositionally biased region" description="Basic and acidic residues" evidence="4">
    <location>
        <begin position="65"/>
        <end position="94"/>
    </location>
</feature>